<gene>
    <name evidence="6" type="ORF">BX611_2839</name>
</gene>
<dbReference type="Pfam" id="PF00254">
    <property type="entry name" value="FKBP_C"/>
    <property type="match status" value="1"/>
</dbReference>
<dbReference type="PROSITE" id="PS51257">
    <property type="entry name" value="PROKAR_LIPOPROTEIN"/>
    <property type="match status" value="1"/>
</dbReference>
<dbReference type="RefSeq" id="WP_115882451.1">
    <property type="nucleotide sequence ID" value="NZ_QTTQ01000012.1"/>
</dbReference>
<protein>
    <recommendedName>
        <fullName evidence="4">Peptidyl-prolyl cis-trans isomerase</fullName>
        <ecNumber evidence="4">5.2.1.8</ecNumber>
    </recommendedName>
</protein>
<dbReference type="InterPro" id="IPR046357">
    <property type="entry name" value="PPIase_dom_sf"/>
</dbReference>
<evidence type="ECO:0000256" key="1">
    <source>
        <dbReference type="ARBA" id="ARBA00000971"/>
    </source>
</evidence>
<dbReference type="NCBIfam" id="TIGR03516">
    <property type="entry name" value="ppisom_GldI"/>
    <property type="match status" value="1"/>
</dbReference>
<dbReference type="EMBL" id="QTTQ01000012">
    <property type="protein sequence ID" value="REE79939.1"/>
    <property type="molecule type" value="Genomic_DNA"/>
</dbReference>
<evidence type="ECO:0000256" key="4">
    <source>
        <dbReference type="RuleBase" id="RU003915"/>
    </source>
</evidence>
<dbReference type="InterPro" id="IPR019869">
    <property type="entry name" value="Motility-assoc_PPIase_GldI"/>
</dbReference>
<dbReference type="AlphaFoldDB" id="A0A3D9RJA2"/>
<feature type="domain" description="PPIase FKBP-type" evidence="5">
    <location>
        <begin position="88"/>
        <end position="175"/>
    </location>
</feature>
<dbReference type="GO" id="GO:0003755">
    <property type="term" value="F:peptidyl-prolyl cis-trans isomerase activity"/>
    <property type="evidence" value="ECO:0007669"/>
    <property type="project" value="UniProtKB-UniRule"/>
</dbReference>
<sequence length="181" mass="21283">MRLSFYSYFLILMMLSCNNPQPRKPILRKSSSTMQESVQYNKSLIAIQENIFKELMKTDSLNNYIASDYGFWYSFNLKTENTYFPKTEDEVLYSYEIFDVNNQLIYSENEIGIQSYIVDKEEIVEGLREGLKLMNVGDNATFLFPSHKVFGYLGDQNKIRVNQPLIYKVQLIKINKKNESN</sequence>
<proteinExistence type="inferred from homology"/>
<dbReference type="OrthoDB" id="1093155at2"/>
<keyword evidence="7" id="KW-1185">Reference proteome</keyword>
<comment type="caution">
    <text evidence="6">The sequence shown here is derived from an EMBL/GenBank/DDBJ whole genome shotgun (WGS) entry which is preliminary data.</text>
</comment>
<name>A0A3D9RJA2_9FLAO</name>
<comment type="similarity">
    <text evidence="4">Belongs to the FKBP-type PPIase family.</text>
</comment>
<evidence type="ECO:0000259" key="5">
    <source>
        <dbReference type="PROSITE" id="PS50059"/>
    </source>
</evidence>
<evidence type="ECO:0000256" key="3">
    <source>
        <dbReference type="PROSITE-ProRule" id="PRU00277"/>
    </source>
</evidence>
<dbReference type="Proteomes" id="UP000256429">
    <property type="component" value="Unassembled WGS sequence"/>
</dbReference>
<keyword evidence="2 3" id="KW-0697">Rotamase</keyword>
<dbReference type="InterPro" id="IPR001179">
    <property type="entry name" value="PPIase_FKBP_dom"/>
</dbReference>
<evidence type="ECO:0000313" key="7">
    <source>
        <dbReference type="Proteomes" id="UP000256429"/>
    </source>
</evidence>
<comment type="catalytic activity">
    <reaction evidence="1 3 4">
        <text>[protein]-peptidylproline (omega=180) = [protein]-peptidylproline (omega=0)</text>
        <dbReference type="Rhea" id="RHEA:16237"/>
        <dbReference type="Rhea" id="RHEA-COMP:10747"/>
        <dbReference type="Rhea" id="RHEA-COMP:10748"/>
        <dbReference type="ChEBI" id="CHEBI:83833"/>
        <dbReference type="ChEBI" id="CHEBI:83834"/>
        <dbReference type="EC" id="5.2.1.8"/>
    </reaction>
</comment>
<organism evidence="6 7">
    <name type="scientific">Lutibacter oceani</name>
    <dbReference type="NCBI Taxonomy" id="1853311"/>
    <lineage>
        <taxon>Bacteria</taxon>
        <taxon>Pseudomonadati</taxon>
        <taxon>Bacteroidota</taxon>
        <taxon>Flavobacteriia</taxon>
        <taxon>Flavobacteriales</taxon>
        <taxon>Flavobacteriaceae</taxon>
        <taxon>Lutibacter</taxon>
    </lineage>
</organism>
<evidence type="ECO:0000256" key="2">
    <source>
        <dbReference type="ARBA" id="ARBA00023110"/>
    </source>
</evidence>
<dbReference type="EC" id="5.2.1.8" evidence="4"/>
<dbReference type="Gene3D" id="3.10.50.40">
    <property type="match status" value="1"/>
</dbReference>
<dbReference type="SUPFAM" id="SSF54534">
    <property type="entry name" value="FKBP-like"/>
    <property type="match status" value="1"/>
</dbReference>
<keyword evidence="3 4" id="KW-0413">Isomerase</keyword>
<dbReference type="PROSITE" id="PS50059">
    <property type="entry name" value="FKBP_PPIASE"/>
    <property type="match status" value="1"/>
</dbReference>
<evidence type="ECO:0000313" key="6">
    <source>
        <dbReference type="EMBL" id="REE79939.1"/>
    </source>
</evidence>
<accession>A0A3D9RJA2</accession>
<reference evidence="6 7" key="1">
    <citation type="submission" date="2018-08" db="EMBL/GenBank/DDBJ databases">
        <title>Genomic Encyclopedia of Type Strains, Phase III (KMG-III): the genomes of soil and plant-associated and newly described type strains.</title>
        <authorList>
            <person name="Whitman W."/>
        </authorList>
    </citation>
    <scope>NUCLEOTIDE SEQUENCE [LARGE SCALE GENOMIC DNA]</scope>
    <source>
        <strain evidence="6 7">325-5</strain>
    </source>
</reference>